<protein>
    <submittedName>
        <fullName evidence="1">Uncharacterized protein</fullName>
    </submittedName>
</protein>
<dbReference type="EMBL" id="ML208291">
    <property type="protein sequence ID" value="TFK71951.1"/>
    <property type="molecule type" value="Genomic_DNA"/>
</dbReference>
<keyword evidence="2" id="KW-1185">Reference proteome</keyword>
<organism evidence="1 2">
    <name type="scientific">Pluteus cervinus</name>
    <dbReference type="NCBI Taxonomy" id="181527"/>
    <lineage>
        <taxon>Eukaryota</taxon>
        <taxon>Fungi</taxon>
        <taxon>Dikarya</taxon>
        <taxon>Basidiomycota</taxon>
        <taxon>Agaricomycotina</taxon>
        <taxon>Agaricomycetes</taxon>
        <taxon>Agaricomycetidae</taxon>
        <taxon>Agaricales</taxon>
        <taxon>Pluteineae</taxon>
        <taxon>Pluteaceae</taxon>
        <taxon>Pluteus</taxon>
    </lineage>
</organism>
<proteinExistence type="predicted"/>
<accession>A0ACD3B296</accession>
<dbReference type="Proteomes" id="UP000308600">
    <property type="component" value="Unassembled WGS sequence"/>
</dbReference>
<reference evidence="1 2" key="1">
    <citation type="journal article" date="2019" name="Nat. Ecol. Evol.">
        <title>Megaphylogeny resolves global patterns of mushroom evolution.</title>
        <authorList>
            <person name="Varga T."/>
            <person name="Krizsan K."/>
            <person name="Foldi C."/>
            <person name="Dima B."/>
            <person name="Sanchez-Garcia M."/>
            <person name="Sanchez-Ramirez S."/>
            <person name="Szollosi G.J."/>
            <person name="Szarkandi J.G."/>
            <person name="Papp V."/>
            <person name="Albert L."/>
            <person name="Andreopoulos W."/>
            <person name="Angelini C."/>
            <person name="Antonin V."/>
            <person name="Barry K.W."/>
            <person name="Bougher N.L."/>
            <person name="Buchanan P."/>
            <person name="Buyck B."/>
            <person name="Bense V."/>
            <person name="Catcheside P."/>
            <person name="Chovatia M."/>
            <person name="Cooper J."/>
            <person name="Damon W."/>
            <person name="Desjardin D."/>
            <person name="Finy P."/>
            <person name="Geml J."/>
            <person name="Haridas S."/>
            <person name="Hughes K."/>
            <person name="Justo A."/>
            <person name="Karasinski D."/>
            <person name="Kautmanova I."/>
            <person name="Kiss B."/>
            <person name="Kocsube S."/>
            <person name="Kotiranta H."/>
            <person name="LaButti K.M."/>
            <person name="Lechner B.E."/>
            <person name="Liimatainen K."/>
            <person name="Lipzen A."/>
            <person name="Lukacs Z."/>
            <person name="Mihaltcheva S."/>
            <person name="Morgado L.N."/>
            <person name="Niskanen T."/>
            <person name="Noordeloos M.E."/>
            <person name="Ohm R.A."/>
            <person name="Ortiz-Santana B."/>
            <person name="Ovrebo C."/>
            <person name="Racz N."/>
            <person name="Riley R."/>
            <person name="Savchenko A."/>
            <person name="Shiryaev A."/>
            <person name="Soop K."/>
            <person name="Spirin V."/>
            <person name="Szebenyi C."/>
            <person name="Tomsovsky M."/>
            <person name="Tulloss R.E."/>
            <person name="Uehling J."/>
            <person name="Grigoriev I.V."/>
            <person name="Vagvolgyi C."/>
            <person name="Papp T."/>
            <person name="Martin F.M."/>
            <person name="Miettinen O."/>
            <person name="Hibbett D.S."/>
            <person name="Nagy L.G."/>
        </authorList>
    </citation>
    <scope>NUCLEOTIDE SEQUENCE [LARGE SCALE GENOMIC DNA]</scope>
    <source>
        <strain evidence="1 2">NL-1719</strain>
    </source>
</reference>
<evidence type="ECO:0000313" key="2">
    <source>
        <dbReference type="Proteomes" id="UP000308600"/>
    </source>
</evidence>
<name>A0ACD3B296_9AGAR</name>
<evidence type="ECO:0000313" key="1">
    <source>
        <dbReference type="EMBL" id="TFK71951.1"/>
    </source>
</evidence>
<sequence length="122" mass="13920">MVLYFGRNKYVRSDPTGSILSEALQLCFFAAKGLWSLNPARAYRQFTVANFWEKAGKPETRLDDIQRSVGRRSPKRVQSSQYIRLVPTILVDVQPAEQQFTLLSCNDVDIRSPERGLVKLEA</sequence>
<gene>
    <name evidence="1" type="ORF">BDN72DRAFT_394390</name>
</gene>